<feature type="region of interest" description="Disordered" evidence="6">
    <location>
        <begin position="15"/>
        <end position="35"/>
    </location>
</feature>
<keyword evidence="2" id="KW-0677">Repeat</keyword>
<keyword evidence="4" id="KW-0862">Zinc</keyword>
<evidence type="ECO:0000259" key="7">
    <source>
        <dbReference type="PROSITE" id="PS50157"/>
    </source>
</evidence>
<evidence type="ECO:0000256" key="3">
    <source>
        <dbReference type="ARBA" id="ARBA00022771"/>
    </source>
</evidence>
<reference evidence="8" key="2">
    <citation type="submission" date="2023-05" db="EMBL/GenBank/DDBJ databases">
        <authorList>
            <consortium name="Lawrence Berkeley National Laboratory"/>
            <person name="Steindorff A."/>
            <person name="Hensen N."/>
            <person name="Bonometti L."/>
            <person name="Westerberg I."/>
            <person name="Brannstrom I.O."/>
            <person name="Guillou S."/>
            <person name="Cros-Aarteil S."/>
            <person name="Calhoun S."/>
            <person name="Haridas S."/>
            <person name="Kuo A."/>
            <person name="Mondo S."/>
            <person name="Pangilinan J."/>
            <person name="Riley R."/>
            <person name="Labutti K."/>
            <person name="Andreopoulos B."/>
            <person name="Lipzen A."/>
            <person name="Chen C."/>
            <person name="Yanf M."/>
            <person name="Daum C."/>
            <person name="Ng V."/>
            <person name="Clum A."/>
            <person name="Ohm R."/>
            <person name="Martin F."/>
            <person name="Silar P."/>
            <person name="Natvig D."/>
            <person name="Lalanne C."/>
            <person name="Gautier V."/>
            <person name="Ament-Velasquez S.L."/>
            <person name="Kruys A."/>
            <person name="Hutchinson M.I."/>
            <person name="Powell A.J."/>
            <person name="Barry K."/>
            <person name="Miller A.N."/>
            <person name="Grigoriev I.V."/>
            <person name="Debuchy R."/>
            <person name="Gladieux P."/>
            <person name="Thoren M.H."/>
            <person name="Johannesson H."/>
        </authorList>
    </citation>
    <scope>NUCLEOTIDE SEQUENCE</scope>
    <source>
        <strain evidence="8">CBS 141.50</strain>
    </source>
</reference>
<evidence type="ECO:0000256" key="4">
    <source>
        <dbReference type="ARBA" id="ARBA00022833"/>
    </source>
</evidence>
<evidence type="ECO:0000256" key="1">
    <source>
        <dbReference type="ARBA" id="ARBA00022723"/>
    </source>
</evidence>
<feature type="domain" description="C2H2-type" evidence="7">
    <location>
        <begin position="120"/>
        <end position="149"/>
    </location>
</feature>
<keyword evidence="3 5" id="KW-0863">Zinc-finger</keyword>
<feature type="compositionally biased region" description="Low complexity" evidence="6">
    <location>
        <begin position="99"/>
        <end position="114"/>
    </location>
</feature>
<organism evidence="8 9">
    <name type="scientific">Dichotomopilus funicola</name>
    <dbReference type="NCBI Taxonomy" id="1934379"/>
    <lineage>
        <taxon>Eukaryota</taxon>
        <taxon>Fungi</taxon>
        <taxon>Dikarya</taxon>
        <taxon>Ascomycota</taxon>
        <taxon>Pezizomycotina</taxon>
        <taxon>Sordariomycetes</taxon>
        <taxon>Sordariomycetidae</taxon>
        <taxon>Sordariales</taxon>
        <taxon>Chaetomiaceae</taxon>
        <taxon>Dichotomopilus</taxon>
    </lineage>
</organism>
<dbReference type="Proteomes" id="UP001302676">
    <property type="component" value="Unassembled WGS sequence"/>
</dbReference>
<sequence>MAPVVCKCGKSFKAEAAMQQHQRDSPKHEKQPEISISPVLAAQVALTTATPTTVVSKTESALRCSCGQSFKHSQALAQHKRDSPKHQQQLETSTGPGLAAHVTPTTASPTPVVSKTESALHCSCGQSFKHRHALEQHKRDSPKHKGAEPQPPKSQDGGPAANKATSTQSVITPITSFLLVCSCGQVFKTPNARTQHQQDSPKHQHERPASKATVESHVVKEGESPSATKSTKKKASSKKNNTRRGPPYGSGYNRWGVDGSSYSGRYQSEGEDYGLCDKDCADGGGMGEPVVVIL</sequence>
<dbReference type="AlphaFoldDB" id="A0AAN6ZMK7"/>
<evidence type="ECO:0000256" key="6">
    <source>
        <dbReference type="SAM" id="MobiDB-lite"/>
    </source>
</evidence>
<dbReference type="PROSITE" id="PS50157">
    <property type="entry name" value="ZINC_FINGER_C2H2_2"/>
    <property type="match status" value="1"/>
</dbReference>
<protein>
    <recommendedName>
        <fullName evidence="7">C2H2-type domain-containing protein</fullName>
    </recommendedName>
</protein>
<dbReference type="InterPro" id="IPR013087">
    <property type="entry name" value="Znf_C2H2_type"/>
</dbReference>
<proteinExistence type="predicted"/>
<feature type="compositionally biased region" description="Polar residues" evidence="6">
    <location>
        <begin position="86"/>
        <end position="95"/>
    </location>
</feature>
<evidence type="ECO:0000313" key="9">
    <source>
        <dbReference type="Proteomes" id="UP001302676"/>
    </source>
</evidence>
<gene>
    <name evidence="8" type="ORF">C8A04DRAFT_29171</name>
</gene>
<dbReference type="RefSeq" id="XP_062636525.1">
    <property type="nucleotide sequence ID" value="XM_062780907.1"/>
</dbReference>
<dbReference type="PANTHER" id="PTHR24409">
    <property type="entry name" value="ZINC FINGER PROTEIN 142"/>
    <property type="match status" value="1"/>
</dbReference>
<evidence type="ECO:0000256" key="5">
    <source>
        <dbReference type="PROSITE-ProRule" id="PRU00042"/>
    </source>
</evidence>
<feature type="compositionally biased region" description="Basic and acidic residues" evidence="6">
    <location>
        <begin position="21"/>
        <end position="32"/>
    </location>
</feature>
<name>A0AAN6ZMK7_9PEZI</name>
<dbReference type="GeneID" id="87817520"/>
<feature type="region of interest" description="Disordered" evidence="6">
    <location>
        <begin position="133"/>
        <end position="166"/>
    </location>
</feature>
<feature type="region of interest" description="Disordered" evidence="6">
    <location>
        <begin position="75"/>
        <end position="114"/>
    </location>
</feature>
<keyword evidence="1" id="KW-0479">Metal-binding</keyword>
<dbReference type="GO" id="GO:0008270">
    <property type="term" value="F:zinc ion binding"/>
    <property type="evidence" value="ECO:0007669"/>
    <property type="project" value="UniProtKB-KW"/>
</dbReference>
<keyword evidence="9" id="KW-1185">Reference proteome</keyword>
<feature type="compositionally biased region" description="Basic and acidic residues" evidence="6">
    <location>
        <begin position="199"/>
        <end position="209"/>
    </location>
</feature>
<comment type="caution">
    <text evidence="8">The sequence shown here is derived from an EMBL/GenBank/DDBJ whole genome shotgun (WGS) entry which is preliminary data.</text>
</comment>
<feature type="compositionally biased region" description="Basic residues" evidence="6">
    <location>
        <begin position="230"/>
        <end position="242"/>
    </location>
</feature>
<feature type="region of interest" description="Disordered" evidence="6">
    <location>
        <begin position="192"/>
        <end position="263"/>
    </location>
</feature>
<feature type="compositionally biased region" description="Basic and acidic residues" evidence="6">
    <location>
        <begin position="133"/>
        <end position="147"/>
    </location>
</feature>
<dbReference type="EMBL" id="MU853589">
    <property type="protein sequence ID" value="KAK4143154.1"/>
    <property type="molecule type" value="Genomic_DNA"/>
</dbReference>
<accession>A0AAN6ZMK7</accession>
<evidence type="ECO:0000313" key="8">
    <source>
        <dbReference type="EMBL" id="KAK4143154.1"/>
    </source>
</evidence>
<evidence type="ECO:0000256" key="2">
    <source>
        <dbReference type="ARBA" id="ARBA00022737"/>
    </source>
</evidence>
<reference evidence="8" key="1">
    <citation type="journal article" date="2023" name="Mol. Phylogenet. Evol.">
        <title>Genome-scale phylogeny and comparative genomics of the fungal order Sordariales.</title>
        <authorList>
            <person name="Hensen N."/>
            <person name="Bonometti L."/>
            <person name="Westerberg I."/>
            <person name="Brannstrom I.O."/>
            <person name="Guillou S."/>
            <person name="Cros-Aarteil S."/>
            <person name="Calhoun S."/>
            <person name="Haridas S."/>
            <person name="Kuo A."/>
            <person name="Mondo S."/>
            <person name="Pangilinan J."/>
            <person name="Riley R."/>
            <person name="LaButti K."/>
            <person name="Andreopoulos B."/>
            <person name="Lipzen A."/>
            <person name="Chen C."/>
            <person name="Yan M."/>
            <person name="Daum C."/>
            <person name="Ng V."/>
            <person name="Clum A."/>
            <person name="Steindorff A."/>
            <person name="Ohm R.A."/>
            <person name="Martin F."/>
            <person name="Silar P."/>
            <person name="Natvig D.O."/>
            <person name="Lalanne C."/>
            <person name="Gautier V."/>
            <person name="Ament-Velasquez S.L."/>
            <person name="Kruys A."/>
            <person name="Hutchinson M.I."/>
            <person name="Powell A.J."/>
            <person name="Barry K."/>
            <person name="Miller A.N."/>
            <person name="Grigoriev I.V."/>
            <person name="Debuchy R."/>
            <person name="Gladieux P."/>
            <person name="Hiltunen Thoren M."/>
            <person name="Johannesson H."/>
        </authorList>
    </citation>
    <scope>NUCLEOTIDE SEQUENCE</scope>
    <source>
        <strain evidence="8">CBS 141.50</strain>
    </source>
</reference>